<gene>
    <name evidence="3" type="ORF">N800_10840</name>
</gene>
<evidence type="ECO:0000259" key="2">
    <source>
        <dbReference type="Pfam" id="PF22106"/>
    </source>
</evidence>
<protein>
    <submittedName>
        <fullName evidence="3">Uncharacterized protein</fullName>
    </submittedName>
</protein>
<dbReference type="RefSeq" id="WP_036134198.1">
    <property type="nucleotide sequence ID" value="NZ_AVPU01000002.1"/>
</dbReference>
<dbReference type="STRING" id="1385517.N800_10840"/>
<keyword evidence="4" id="KW-1185">Reference proteome</keyword>
<dbReference type="InterPro" id="IPR018640">
    <property type="entry name" value="DUF2063"/>
</dbReference>
<dbReference type="OrthoDB" id="4146344at2"/>
<evidence type="ECO:0000313" key="4">
    <source>
        <dbReference type="Proteomes" id="UP000029998"/>
    </source>
</evidence>
<name>A0A0A0F0I3_9GAMM</name>
<feature type="domain" description="Putative DNA-binding" evidence="1">
    <location>
        <begin position="11"/>
        <end position="96"/>
    </location>
</feature>
<dbReference type="Proteomes" id="UP000029998">
    <property type="component" value="Unassembled WGS sequence"/>
</dbReference>
<dbReference type="Pfam" id="PF22106">
    <property type="entry name" value="NGO1945_C"/>
    <property type="match status" value="1"/>
</dbReference>
<feature type="domain" description="NGO1945-like C-terminal" evidence="2">
    <location>
        <begin position="149"/>
        <end position="245"/>
    </location>
</feature>
<dbReference type="AlphaFoldDB" id="A0A0A0F0I3"/>
<comment type="caution">
    <text evidence="3">The sequence shown here is derived from an EMBL/GenBank/DDBJ whole genome shotgun (WGS) entry which is preliminary data.</text>
</comment>
<dbReference type="Gene3D" id="1.10.150.690">
    <property type="entry name" value="DUF2063"/>
    <property type="match status" value="1"/>
</dbReference>
<dbReference type="Gene3D" id="3.90.930.50">
    <property type="match status" value="1"/>
</dbReference>
<evidence type="ECO:0000259" key="1">
    <source>
        <dbReference type="Pfam" id="PF09836"/>
    </source>
</evidence>
<dbReference type="InterPro" id="IPR044922">
    <property type="entry name" value="DUF2063_N_sf"/>
</dbReference>
<evidence type="ECO:0000313" key="3">
    <source>
        <dbReference type="EMBL" id="KGM56100.1"/>
    </source>
</evidence>
<reference evidence="3 4" key="1">
    <citation type="submission" date="2013-08" db="EMBL/GenBank/DDBJ databases">
        <title>Genome sequencing of Lysobacter.</title>
        <authorList>
            <person name="Zhang S."/>
            <person name="Wang G."/>
        </authorList>
    </citation>
    <scope>NUCLEOTIDE SEQUENCE [LARGE SCALE GENOMIC DNA]</scope>
    <source>
        <strain evidence="3 4">GH1-9</strain>
    </source>
</reference>
<dbReference type="InterPro" id="IPR054098">
    <property type="entry name" value="NGO1945-like_C"/>
</dbReference>
<sequence length="256" mass="29106">MPPESRDPLATQRALAEHIRDPAHAPAPEGIEPRRLQIYRDLFFNNVQSLLAGNFPVIRRIFDDATWKALLRDFYREHPARTPLFPELPREFLYYLDTRAEQGRPDPAWLRELAHYEWVELALQLHETTPADVAHDPAGDLLCGRPMLSPLAWPLAYQWPVHQLGPDYQPELPPAQPTLLLMLRRADGQIDFQALSPLTYRLLERLEAFPALTGRAQLEALAEEASAPDVAAFVREGATMLSQLRDDGVLIGTQRD</sequence>
<accession>A0A0A0F0I3</accession>
<proteinExistence type="predicted"/>
<dbReference type="EMBL" id="AVPU01000002">
    <property type="protein sequence ID" value="KGM56100.1"/>
    <property type="molecule type" value="Genomic_DNA"/>
</dbReference>
<organism evidence="3 4">
    <name type="scientific">Lysobacter daejeonensis GH1-9</name>
    <dbReference type="NCBI Taxonomy" id="1385517"/>
    <lineage>
        <taxon>Bacteria</taxon>
        <taxon>Pseudomonadati</taxon>
        <taxon>Pseudomonadota</taxon>
        <taxon>Gammaproteobacteria</taxon>
        <taxon>Lysobacterales</taxon>
        <taxon>Lysobacteraceae</taxon>
        <taxon>Aerolutibacter</taxon>
    </lineage>
</organism>
<dbReference type="eggNOG" id="COG3219">
    <property type="taxonomic scope" value="Bacteria"/>
</dbReference>
<dbReference type="Pfam" id="PF09836">
    <property type="entry name" value="DUF2063"/>
    <property type="match status" value="1"/>
</dbReference>